<evidence type="ECO:0000313" key="2">
    <source>
        <dbReference type="Proteomes" id="UP001165413"/>
    </source>
</evidence>
<evidence type="ECO:0000313" key="1">
    <source>
        <dbReference type="EMBL" id="MCP3429670.1"/>
    </source>
</evidence>
<dbReference type="RefSeq" id="WP_254102300.1">
    <property type="nucleotide sequence ID" value="NZ_JANATA010000028.1"/>
</dbReference>
<reference evidence="1" key="1">
    <citation type="submission" date="2022-07" db="EMBL/GenBank/DDBJ databases">
        <title>Characterization of the Novel Bacterium Alteromonas immobilis LMIT006 and Alteromonas gregis LMIT007.</title>
        <authorList>
            <person name="Lin X."/>
        </authorList>
    </citation>
    <scope>NUCLEOTIDE SEQUENCE</scope>
    <source>
        <strain evidence="1">LMIT007</strain>
    </source>
</reference>
<comment type="caution">
    <text evidence="1">The sequence shown here is derived from an EMBL/GenBank/DDBJ whole genome shotgun (WGS) entry which is preliminary data.</text>
</comment>
<keyword evidence="2" id="KW-1185">Reference proteome</keyword>
<proteinExistence type="predicted"/>
<protein>
    <submittedName>
        <fullName evidence="1">Biogenesis protein MshI</fullName>
    </submittedName>
</protein>
<dbReference type="InterPro" id="IPR043129">
    <property type="entry name" value="ATPase_NBD"/>
</dbReference>
<organism evidence="1 2">
    <name type="scientific">Opacimonas viscosa</name>
    <dbReference type="NCBI Taxonomy" id="2961944"/>
    <lineage>
        <taxon>Bacteria</taxon>
        <taxon>Pseudomonadati</taxon>
        <taxon>Pseudomonadota</taxon>
        <taxon>Gammaproteobacteria</taxon>
        <taxon>Alteromonadales</taxon>
        <taxon>Alteromonadaceae</taxon>
        <taxon>Opacimonas</taxon>
    </lineage>
</organism>
<dbReference type="Proteomes" id="UP001165413">
    <property type="component" value="Unassembled WGS sequence"/>
</dbReference>
<accession>A0AA42BMC6</accession>
<dbReference type="AlphaFoldDB" id="A0AA42BMC6"/>
<sequence>MQISWRDFLKMKLAKRNAIFALGISIGKDTNHVVGLVKQGAEVSWVHACVFDSVSFKAEFSSWVKVNNLQGTPTYVSYTESWYQILQIDRPEVEESQIFDAIQWPLKELMTSDKEITYDFFDIPAQVAGNHKVSAVAIEHEHVAKLCHLCHDLQLDLKQIFVEELAMCELVHSHSEAVMTLVQEVGGELCLNIIKDNQLYLTRRLRGFDKLDNFSAEELKMGIIESLCIQIQRSLDFFTNQLRQAPVKHIFISIPADAEESIARDIEKVIDITVSKLVPAIELNTEVNMRDFSLNAVGAAMVALNVQGKVSNKEAA</sequence>
<name>A0AA42BMC6_9ALTE</name>
<dbReference type="Gene3D" id="3.30.420.40">
    <property type="match status" value="2"/>
</dbReference>
<dbReference type="EMBL" id="JANATA010000028">
    <property type="protein sequence ID" value="MCP3429670.1"/>
    <property type="molecule type" value="Genomic_DNA"/>
</dbReference>
<gene>
    <name evidence="1" type="ORF">NLF92_12015</name>
</gene>
<dbReference type="SUPFAM" id="SSF53067">
    <property type="entry name" value="Actin-like ATPase domain"/>
    <property type="match status" value="1"/>
</dbReference>
<dbReference type="Gene3D" id="3.30.1490.300">
    <property type="match status" value="1"/>
</dbReference>